<evidence type="ECO:0000313" key="1">
    <source>
        <dbReference type="EMBL" id="KAK1711264.1"/>
    </source>
</evidence>
<keyword evidence="2" id="KW-1185">Reference proteome</keyword>
<dbReference type="Proteomes" id="UP001244207">
    <property type="component" value="Unassembled WGS sequence"/>
</dbReference>
<protein>
    <submittedName>
        <fullName evidence="1">Uncharacterized protein</fullName>
    </submittedName>
</protein>
<sequence length="161" mass="18161">MAGRHFLHVGHIAFNPPAFLLAEDQAKSSRFDACDSYLWYTSTDAATDRDGDEYCAPLPEILGRRPPANRYLLQWSTIHTSASIWHVCCDPLSKGNEFLPVFWMFVMHFEPVLTCGAHMCPDTLVRMSYRTSVPMNYLKKVIMGCLGPSRYLSPGIILLCA</sequence>
<organism evidence="1 2">
    <name type="scientific">Glomerella acutata</name>
    <name type="common">Colletotrichum acutatum</name>
    <dbReference type="NCBI Taxonomy" id="27357"/>
    <lineage>
        <taxon>Eukaryota</taxon>
        <taxon>Fungi</taxon>
        <taxon>Dikarya</taxon>
        <taxon>Ascomycota</taxon>
        <taxon>Pezizomycotina</taxon>
        <taxon>Sordariomycetes</taxon>
        <taxon>Hypocreomycetidae</taxon>
        <taxon>Glomerellales</taxon>
        <taxon>Glomerellaceae</taxon>
        <taxon>Colletotrichum</taxon>
        <taxon>Colletotrichum acutatum species complex</taxon>
    </lineage>
</organism>
<name>A0AAD8U7V6_GLOAC</name>
<proteinExistence type="predicted"/>
<dbReference type="RefSeq" id="XP_060359067.1">
    <property type="nucleotide sequence ID" value="XM_060510910.1"/>
</dbReference>
<dbReference type="GeneID" id="85394809"/>
<comment type="caution">
    <text evidence="1">The sequence shown here is derived from an EMBL/GenBank/DDBJ whole genome shotgun (WGS) entry which is preliminary data.</text>
</comment>
<dbReference type="AlphaFoldDB" id="A0AAD8U7V6"/>
<reference evidence="1" key="1">
    <citation type="submission" date="2021-12" db="EMBL/GenBank/DDBJ databases">
        <title>Comparative genomics, transcriptomics and evolutionary studies reveal genomic signatures of adaptation to plant cell wall in hemibiotrophic fungi.</title>
        <authorList>
            <consortium name="DOE Joint Genome Institute"/>
            <person name="Baroncelli R."/>
            <person name="Diaz J.F."/>
            <person name="Benocci T."/>
            <person name="Peng M."/>
            <person name="Battaglia E."/>
            <person name="Haridas S."/>
            <person name="Andreopoulos W."/>
            <person name="Labutti K."/>
            <person name="Pangilinan J."/>
            <person name="Floch G.L."/>
            <person name="Makela M.R."/>
            <person name="Henrissat B."/>
            <person name="Grigoriev I.V."/>
            <person name="Crouch J.A."/>
            <person name="De Vries R.P."/>
            <person name="Sukno S.A."/>
            <person name="Thon M.R."/>
        </authorList>
    </citation>
    <scope>NUCLEOTIDE SEQUENCE</scope>
    <source>
        <strain evidence="1">CBS 112980</strain>
    </source>
</reference>
<gene>
    <name evidence="1" type="ORF">BDZ83DRAFT_656863</name>
</gene>
<accession>A0AAD8U7V6</accession>
<dbReference type="EMBL" id="JAHMHS010000160">
    <property type="protein sequence ID" value="KAK1711264.1"/>
    <property type="molecule type" value="Genomic_DNA"/>
</dbReference>
<evidence type="ECO:0000313" key="2">
    <source>
        <dbReference type="Proteomes" id="UP001244207"/>
    </source>
</evidence>